<sequence length="314" mass="34081">MKKKNMAILTMVSSLFVLTACGQTAAPKDAATTASAAPSPVVASSMKPTELPQPRIASMSIHLTNDLLALGITPVGSVMGGDLKAFLPHVADRLQNTKKLGVVAEPDMEAVLALKPDLIYLDQQFAGNDVAKYEKIAKSEVFNLDDGTWRDQLIKIGKLLNREQLADTYIKDYEKQATNVKGLIKAKIGDGTVMAVRITAKELRVMGMKRPLGPILFTDLGLKPAKGVEKIDKAYETISQEVLPDYDADAIFVIVNNDDAAKKLFEQLSSNPIWKGLKAVKAGHVYPIADQPWLDYSAIGNKMALDAAEKLFAK</sequence>
<dbReference type="Pfam" id="PF01497">
    <property type="entry name" value="Peripla_BP_2"/>
    <property type="match status" value="1"/>
</dbReference>
<accession>A0ABX1XBT9</accession>
<feature type="domain" description="Fe/B12 periplasmic-binding" evidence="6">
    <location>
        <begin position="55"/>
        <end position="314"/>
    </location>
</feature>
<feature type="signal peptide" evidence="5">
    <location>
        <begin position="1"/>
        <end position="25"/>
    </location>
</feature>
<dbReference type="Proteomes" id="UP000653578">
    <property type="component" value="Unassembled WGS sequence"/>
</dbReference>
<dbReference type="EMBL" id="WHNY01000059">
    <property type="protein sequence ID" value="NOU65846.1"/>
    <property type="molecule type" value="Genomic_DNA"/>
</dbReference>
<dbReference type="PANTHER" id="PTHR30532">
    <property type="entry name" value="IRON III DICITRATE-BINDING PERIPLASMIC PROTEIN"/>
    <property type="match status" value="1"/>
</dbReference>
<dbReference type="InterPro" id="IPR051313">
    <property type="entry name" value="Bact_iron-sidero_bind"/>
</dbReference>
<dbReference type="PROSITE" id="PS50983">
    <property type="entry name" value="FE_B12_PBP"/>
    <property type="match status" value="1"/>
</dbReference>
<evidence type="ECO:0000256" key="1">
    <source>
        <dbReference type="ARBA" id="ARBA00004196"/>
    </source>
</evidence>
<name>A0ABX1XBT9_9BACL</name>
<keyword evidence="4 5" id="KW-0732">Signal</keyword>
<dbReference type="RefSeq" id="WP_171632134.1">
    <property type="nucleotide sequence ID" value="NZ_WHNY01000059.1"/>
</dbReference>
<organism evidence="7 8">
    <name type="scientific">Paenibacillus plantarum</name>
    <dbReference type="NCBI Taxonomy" id="2654975"/>
    <lineage>
        <taxon>Bacteria</taxon>
        <taxon>Bacillati</taxon>
        <taxon>Bacillota</taxon>
        <taxon>Bacilli</taxon>
        <taxon>Bacillales</taxon>
        <taxon>Paenibacillaceae</taxon>
        <taxon>Paenibacillus</taxon>
    </lineage>
</organism>
<dbReference type="SUPFAM" id="SSF53807">
    <property type="entry name" value="Helical backbone' metal receptor"/>
    <property type="match status" value="1"/>
</dbReference>
<dbReference type="InterPro" id="IPR002491">
    <property type="entry name" value="ABC_transptr_periplasmic_BD"/>
</dbReference>
<dbReference type="CDD" id="cd01138">
    <property type="entry name" value="FeuA"/>
    <property type="match status" value="1"/>
</dbReference>
<comment type="caution">
    <text evidence="7">The sequence shown here is derived from an EMBL/GenBank/DDBJ whole genome shotgun (WGS) entry which is preliminary data.</text>
</comment>
<evidence type="ECO:0000313" key="7">
    <source>
        <dbReference type="EMBL" id="NOU65846.1"/>
    </source>
</evidence>
<protein>
    <submittedName>
        <fullName evidence="7">ABC transporter substrate-binding protein</fullName>
    </submittedName>
</protein>
<evidence type="ECO:0000256" key="2">
    <source>
        <dbReference type="ARBA" id="ARBA00008814"/>
    </source>
</evidence>
<evidence type="ECO:0000256" key="4">
    <source>
        <dbReference type="ARBA" id="ARBA00022729"/>
    </source>
</evidence>
<feature type="chain" id="PRO_5045303270" evidence="5">
    <location>
        <begin position="26"/>
        <end position="314"/>
    </location>
</feature>
<dbReference type="PANTHER" id="PTHR30532:SF21">
    <property type="entry name" value="SIDEROPHORE-BINDING LIPOPROTEIN YFIY-RELATED"/>
    <property type="match status" value="1"/>
</dbReference>
<evidence type="ECO:0000313" key="8">
    <source>
        <dbReference type="Proteomes" id="UP000653578"/>
    </source>
</evidence>
<proteinExistence type="inferred from homology"/>
<keyword evidence="3" id="KW-0813">Transport</keyword>
<dbReference type="PROSITE" id="PS51257">
    <property type="entry name" value="PROKAR_LIPOPROTEIN"/>
    <property type="match status" value="1"/>
</dbReference>
<gene>
    <name evidence="7" type="ORF">GC096_17570</name>
</gene>
<evidence type="ECO:0000256" key="3">
    <source>
        <dbReference type="ARBA" id="ARBA00022448"/>
    </source>
</evidence>
<keyword evidence="8" id="KW-1185">Reference proteome</keyword>
<evidence type="ECO:0000256" key="5">
    <source>
        <dbReference type="SAM" id="SignalP"/>
    </source>
</evidence>
<dbReference type="Gene3D" id="3.40.50.1980">
    <property type="entry name" value="Nitrogenase molybdenum iron protein domain"/>
    <property type="match status" value="2"/>
</dbReference>
<reference evidence="7 8" key="1">
    <citation type="submission" date="2019-10" db="EMBL/GenBank/DDBJ databases">
        <title>Description of Paenibacillus humi sp. nov.</title>
        <authorList>
            <person name="Carlier A."/>
            <person name="Qi S."/>
        </authorList>
    </citation>
    <scope>NUCLEOTIDE SEQUENCE [LARGE SCALE GENOMIC DNA]</scope>
    <source>
        <strain evidence="7 8">LMG 31461</strain>
    </source>
</reference>
<evidence type="ECO:0000259" key="6">
    <source>
        <dbReference type="PROSITE" id="PS50983"/>
    </source>
</evidence>
<comment type="subcellular location">
    <subcellularLocation>
        <location evidence="1">Cell envelope</location>
    </subcellularLocation>
</comment>
<comment type="similarity">
    <text evidence="2">Belongs to the bacterial solute-binding protein 8 family.</text>
</comment>